<keyword evidence="15" id="KW-1185">Reference proteome</keyword>
<evidence type="ECO:0000256" key="12">
    <source>
        <dbReference type="ARBA" id="ARBA00023224"/>
    </source>
</evidence>
<comment type="function">
    <text evidence="1">Putative pheromone receptor.</text>
</comment>
<reference evidence="16" key="1">
    <citation type="submission" date="2025-08" db="UniProtKB">
        <authorList>
            <consortium name="RefSeq"/>
        </authorList>
    </citation>
    <scope>IDENTIFICATION</scope>
    <source>
        <tissue evidence="16">Kidney</tissue>
    </source>
</reference>
<organism evidence="15 16">
    <name type="scientific">Dipodomys ordii</name>
    <name type="common">Ord's kangaroo rat</name>
    <dbReference type="NCBI Taxonomy" id="10020"/>
    <lineage>
        <taxon>Eukaryota</taxon>
        <taxon>Metazoa</taxon>
        <taxon>Chordata</taxon>
        <taxon>Craniata</taxon>
        <taxon>Vertebrata</taxon>
        <taxon>Euteleostomi</taxon>
        <taxon>Mammalia</taxon>
        <taxon>Eutheria</taxon>
        <taxon>Euarchontoglires</taxon>
        <taxon>Glires</taxon>
        <taxon>Rodentia</taxon>
        <taxon>Castorimorpha</taxon>
        <taxon>Heteromyidae</taxon>
        <taxon>Dipodomyinae</taxon>
        <taxon>Dipodomys</taxon>
    </lineage>
</organism>
<dbReference type="OrthoDB" id="9606139at2759"/>
<evidence type="ECO:0000256" key="11">
    <source>
        <dbReference type="ARBA" id="ARBA00023180"/>
    </source>
</evidence>
<evidence type="ECO:0000313" key="15">
    <source>
        <dbReference type="Proteomes" id="UP000081671"/>
    </source>
</evidence>
<comment type="similarity">
    <text evidence="3 13">Belongs to the G-protein coupled receptor 1 family.</text>
</comment>
<evidence type="ECO:0000256" key="7">
    <source>
        <dbReference type="ARBA" id="ARBA00022989"/>
    </source>
</evidence>
<evidence type="ECO:0000256" key="4">
    <source>
        <dbReference type="ARBA" id="ARBA00022475"/>
    </source>
</evidence>
<dbReference type="KEGG" id="dord:106000920"/>
<dbReference type="GO" id="GO:0005886">
    <property type="term" value="C:plasma membrane"/>
    <property type="evidence" value="ECO:0007669"/>
    <property type="project" value="UniProtKB-SubCell"/>
</dbReference>
<feature type="transmembrane region" description="Helical" evidence="13">
    <location>
        <begin position="53"/>
        <end position="73"/>
    </location>
</feature>
<dbReference type="InParanoid" id="A0A1S3GTJ9"/>
<feature type="transmembrane region" description="Helical" evidence="13">
    <location>
        <begin position="199"/>
        <end position="217"/>
    </location>
</feature>
<dbReference type="SUPFAM" id="SSF81321">
    <property type="entry name" value="Family A G protein-coupled receptor-like"/>
    <property type="match status" value="1"/>
</dbReference>
<dbReference type="PRINTS" id="PR01534">
    <property type="entry name" value="VOMERONASL1R"/>
</dbReference>
<keyword evidence="7 13" id="KW-1133">Transmembrane helix</keyword>
<evidence type="ECO:0000256" key="6">
    <source>
        <dbReference type="ARBA" id="ARBA00022692"/>
    </source>
</evidence>
<gene>
    <name evidence="16" type="primary">LOC106000920</name>
</gene>
<evidence type="ECO:0000256" key="9">
    <source>
        <dbReference type="ARBA" id="ARBA00023136"/>
    </source>
</evidence>
<keyword evidence="9 13" id="KW-0472">Membrane</keyword>
<keyword evidence="8 13" id="KW-0297">G-protein coupled receptor</keyword>
<protein>
    <recommendedName>
        <fullName evidence="13">Vomeronasal type-1 receptor</fullName>
    </recommendedName>
</protein>
<feature type="transmembrane region" description="Helical" evidence="13">
    <location>
        <begin position="245"/>
        <end position="266"/>
    </location>
</feature>
<keyword evidence="5 13" id="KW-0589">Pheromone response</keyword>
<comment type="subcellular location">
    <subcellularLocation>
        <location evidence="2 13">Cell membrane</location>
        <topology evidence="2 13">Multi-pass membrane protein</topology>
    </subcellularLocation>
</comment>
<evidence type="ECO:0000256" key="3">
    <source>
        <dbReference type="ARBA" id="ARBA00010663"/>
    </source>
</evidence>
<dbReference type="InterPro" id="IPR017452">
    <property type="entry name" value="GPCR_Rhodpsn_7TM"/>
</dbReference>
<evidence type="ECO:0000256" key="5">
    <source>
        <dbReference type="ARBA" id="ARBA00022507"/>
    </source>
</evidence>
<dbReference type="RefSeq" id="XP_012891594.1">
    <property type="nucleotide sequence ID" value="XM_013036140.1"/>
</dbReference>
<evidence type="ECO:0000313" key="16">
    <source>
        <dbReference type="RefSeq" id="XP_012891594.1"/>
    </source>
</evidence>
<dbReference type="AlphaFoldDB" id="A0A1S3GTJ9"/>
<evidence type="ECO:0000256" key="13">
    <source>
        <dbReference type="RuleBase" id="RU364061"/>
    </source>
</evidence>
<dbReference type="GeneID" id="106000920"/>
<keyword evidence="12 13" id="KW-0807">Transducer</keyword>
<keyword evidence="6 13" id="KW-0812">Transmembrane</keyword>
<keyword evidence="10 13" id="KW-0675">Receptor</keyword>
<dbReference type="PROSITE" id="PS50262">
    <property type="entry name" value="G_PROTEIN_RECEP_F1_2"/>
    <property type="match status" value="1"/>
</dbReference>
<feature type="transmembrane region" description="Helical" evidence="13">
    <location>
        <begin position="20"/>
        <end position="41"/>
    </location>
</feature>
<evidence type="ECO:0000259" key="14">
    <source>
        <dbReference type="PROSITE" id="PS50262"/>
    </source>
</evidence>
<dbReference type="GO" id="GO:0007606">
    <property type="term" value="P:sensory perception of chemical stimulus"/>
    <property type="evidence" value="ECO:0007669"/>
    <property type="project" value="UniProtKB-ARBA"/>
</dbReference>
<dbReference type="Proteomes" id="UP000081671">
    <property type="component" value="Unplaced"/>
</dbReference>
<dbReference type="GO" id="GO:0016503">
    <property type="term" value="F:pheromone receptor activity"/>
    <property type="evidence" value="ECO:0007669"/>
    <property type="project" value="InterPro"/>
</dbReference>
<dbReference type="FunFam" id="1.20.1070.10:FF:000033">
    <property type="entry name" value="Vomeronasal type-1 receptor"/>
    <property type="match status" value="1"/>
</dbReference>
<dbReference type="GO" id="GO:0019236">
    <property type="term" value="P:response to pheromone"/>
    <property type="evidence" value="ECO:0007669"/>
    <property type="project" value="UniProtKB-KW"/>
</dbReference>
<dbReference type="Gene3D" id="1.20.1070.10">
    <property type="entry name" value="Rhodopsin 7-helix transmembrane proteins"/>
    <property type="match status" value="1"/>
</dbReference>
<keyword evidence="11" id="KW-0325">Glycoprotein</keyword>
<dbReference type="InterPro" id="IPR004072">
    <property type="entry name" value="Vmron_rcpt_1"/>
</dbReference>
<evidence type="ECO:0000256" key="2">
    <source>
        <dbReference type="ARBA" id="ARBA00004651"/>
    </source>
</evidence>
<feature type="transmembrane region" description="Helical" evidence="13">
    <location>
        <begin position="278"/>
        <end position="296"/>
    </location>
</feature>
<sequence length="317" mass="35900">MDAEGDNTQSCHAQQFGCCFWPGNGCLGTLGNCILFLLYAYSSVCKPRLRKPITMVFMHLTLVNALTIMFQSMPYVISSYGVLCFWDDATCKAVLFLFRVTRGLSTCTTTFLSDFQALTISRTPAQLAWLKSRSSACILPSLLSFWILNPIMYFNIITNVESNCNSTVMSLGFSHPYCQTKFGRDNPTPIISSIVLRDALLLVLMVAPSLYMVTLLYRHRRRARHLHSPKLASQPAPENTATHTILLLVICFVFFHCSNNIVNVYSLYTLEKLNKSKGVLLMLSFSYPTLCPFLLMKNNRMVTRWITHSCYTKNDPL</sequence>
<feature type="domain" description="G-protein coupled receptors family 1 profile" evidence="14">
    <location>
        <begin position="31"/>
        <end position="295"/>
    </location>
</feature>
<evidence type="ECO:0000256" key="8">
    <source>
        <dbReference type="ARBA" id="ARBA00023040"/>
    </source>
</evidence>
<accession>A0A1S3GTJ9</accession>
<dbReference type="PANTHER" id="PTHR24062">
    <property type="entry name" value="VOMERONASAL TYPE-1 RECEPTOR"/>
    <property type="match status" value="1"/>
</dbReference>
<dbReference type="Pfam" id="PF03402">
    <property type="entry name" value="V1R"/>
    <property type="match status" value="1"/>
</dbReference>
<evidence type="ECO:0000256" key="1">
    <source>
        <dbReference type="ARBA" id="ARBA00003878"/>
    </source>
</evidence>
<evidence type="ECO:0000256" key="10">
    <source>
        <dbReference type="ARBA" id="ARBA00023170"/>
    </source>
</evidence>
<keyword evidence="4 13" id="KW-1003">Cell membrane</keyword>
<name>A0A1S3GTJ9_DIPOR</name>
<proteinExistence type="inferred from homology"/>